<evidence type="ECO:0000313" key="14">
    <source>
        <dbReference type="Proteomes" id="UP000030645"/>
    </source>
</evidence>
<dbReference type="PANTHER" id="PTHR45940">
    <property type="entry name" value="WUSCHEL-RELATED HOMEOBOX 1-RELATED"/>
    <property type="match status" value="1"/>
</dbReference>
<organism evidence="13 14">
    <name type="scientific">Morus notabilis</name>
    <dbReference type="NCBI Taxonomy" id="981085"/>
    <lineage>
        <taxon>Eukaryota</taxon>
        <taxon>Viridiplantae</taxon>
        <taxon>Streptophyta</taxon>
        <taxon>Embryophyta</taxon>
        <taxon>Tracheophyta</taxon>
        <taxon>Spermatophyta</taxon>
        <taxon>Magnoliopsida</taxon>
        <taxon>eudicotyledons</taxon>
        <taxon>Gunneridae</taxon>
        <taxon>Pentapetalae</taxon>
        <taxon>rosids</taxon>
        <taxon>fabids</taxon>
        <taxon>Rosales</taxon>
        <taxon>Moraceae</taxon>
        <taxon>Moreae</taxon>
        <taxon>Morus</taxon>
    </lineage>
</organism>
<dbReference type="Gene3D" id="1.10.10.60">
    <property type="entry name" value="Homeodomain-like"/>
    <property type="match status" value="1"/>
</dbReference>
<dbReference type="Pfam" id="PF00046">
    <property type="entry name" value="Homeodomain"/>
    <property type="match status" value="1"/>
</dbReference>
<dbReference type="PROSITE" id="PS50071">
    <property type="entry name" value="HOMEOBOX_2"/>
    <property type="match status" value="1"/>
</dbReference>
<evidence type="ECO:0000256" key="6">
    <source>
        <dbReference type="ARBA" id="ARBA00023163"/>
    </source>
</evidence>
<dbReference type="CDD" id="cd00086">
    <property type="entry name" value="homeodomain"/>
    <property type="match status" value="1"/>
</dbReference>
<keyword evidence="6" id="KW-0804">Transcription</keyword>
<dbReference type="EMBL" id="KE344582">
    <property type="protein sequence ID" value="EXB69100.1"/>
    <property type="molecule type" value="Genomic_DNA"/>
</dbReference>
<dbReference type="AlphaFoldDB" id="W9RTE5"/>
<dbReference type="GO" id="GO:0005634">
    <property type="term" value="C:nucleus"/>
    <property type="evidence" value="ECO:0007669"/>
    <property type="project" value="UniProtKB-SubCell"/>
</dbReference>
<protein>
    <submittedName>
        <fullName evidence="13">WUSCHEL-related homeobox 1</fullName>
    </submittedName>
</protein>
<proteinExistence type="inferred from homology"/>
<keyword evidence="4 9" id="KW-0238">DNA-binding</keyword>
<evidence type="ECO:0000256" key="9">
    <source>
        <dbReference type="PROSITE-ProRule" id="PRU00108"/>
    </source>
</evidence>
<evidence type="ECO:0000256" key="10">
    <source>
        <dbReference type="RuleBase" id="RU000682"/>
    </source>
</evidence>
<dbReference type="PANTHER" id="PTHR45940:SF13">
    <property type="entry name" value="WUSCHEL-RELATED HOMEOBOX 1"/>
    <property type="match status" value="1"/>
</dbReference>
<dbReference type="InterPro" id="IPR001356">
    <property type="entry name" value="HD"/>
</dbReference>
<dbReference type="SMART" id="SM00389">
    <property type="entry name" value="HOX"/>
    <property type="match status" value="1"/>
</dbReference>
<gene>
    <name evidence="13" type="ORF">L484_017378</name>
</gene>
<evidence type="ECO:0000256" key="5">
    <source>
        <dbReference type="ARBA" id="ARBA00023155"/>
    </source>
</evidence>
<dbReference type="OrthoDB" id="1918181at2759"/>
<name>W9RTE5_9ROSA</name>
<feature type="domain" description="Homeobox" evidence="12">
    <location>
        <begin position="89"/>
        <end position="144"/>
    </location>
</feature>
<comment type="similarity">
    <text evidence="8">Belongs to the WUS homeobox family.</text>
</comment>
<evidence type="ECO:0000256" key="8">
    <source>
        <dbReference type="ARBA" id="ARBA00024040"/>
    </source>
</evidence>
<evidence type="ECO:0000313" key="13">
    <source>
        <dbReference type="EMBL" id="EXB69100.1"/>
    </source>
</evidence>
<feature type="compositionally biased region" description="Basic and acidic residues" evidence="11">
    <location>
        <begin position="153"/>
        <end position="166"/>
    </location>
</feature>
<dbReference type="GO" id="GO:0003677">
    <property type="term" value="F:DNA binding"/>
    <property type="evidence" value="ECO:0007669"/>
    <property type="project" value="UniProtKB-UniRule"/>
</dbReference>
<dbReference type="GO" id="GO:0099402">
    <property type="term" value="P:plant organ development"/>
    <property type="evidence" value="ECO:0007669"/>
    <property type="project" value="InterPro"/>
</dbReference>
<dbReference type="GO" id="GO:0003700">
    <property type="term" value="F:DNA-binding transcription factor activity"/>
    <property type="evidence" value="ECO:0007669"/>
    <property type="project" value="InterPro"/>
</dbReference>
<keyword evidence="2" id="KW-0217">Developmental protein</keyword>
<keyword evidence="3" id="KW-0805">Transcription regulation</keyword>
<evidence type="ECO:0000256" key="3">
    <source>
        <dbReference type="ARBA" id="ARBA00023015"/>
    </source>
</evidence>
<dbReference type="SMR" id="W9RTE5"/>
<comment type="subcellular location">
    <subcellularLocation>
        <location evidence="1 9 10">Nucleus</location>
    </subcellularLocation>
</comment>
<keyword evidence="5 9" id="KW-0371">Homeobox</keyword>
<dbReference type="KEGG" id="mnt:21400381"/>
<feature type="DNA-binding region" description="Homeobox" evidence="9">
    <location>
        <begin position="91"/>
        <end position="145"/>
    </location>
</feature>
<dbReference type="Proteomes" id="UP000030645">
    <property type="component" value="Unassembled WGS sequence"/>
</dbReference>
<dbReference type="FunFam" id="1.10.10.60:FF:000146">
    <property type="entry name" value="WUSCHEL-related homeobox 4"/>
    <property type="match status" value="1"/>
</dbReference>
<evidence type="ECO:0000259" key="12">
    <source>
        <dbReference type="PROSITE" id="PS50071"/>
    </source>
</evidence>
<evidence type="ECO:0000256" key="7">
    <source>
        <dbReference type="ARBA" id="ARBA00023242"/>
    </source>
</evidence>
<dbReference type="SUPFAM" id="SSF46689">
    <property type="entry name" value="Homeodomain-like"/>
    <property type="match status" value="1"/>
</dbReference>
<keyword evidence="7 9" id="KW-0539">Nucleus</keyword>
<evidence type="ECO:0000256" key="4">
    <source>
        <dbReference type="ARBA" id="ARBA00023125"/>
    </source>
</evidence>
<sequence>MWMMGYNDGAELNLHDSFNSTTRKVRPLIPRPLPSTNNTPTSNPPCLSRIQGSADFFAQYHHLATVAEQNKREFNTSPQVVVSSRWNPTPEQLRALEDLYRRGTRTPSAEQIQHITAQLRRYGKIEGKNVFYWFQNHKARERQKRRRQMESTPEDRELDMPEKNKELGASRTVFEVEQTKNWAPPTNCSTLAEESHVSIQRAAGAAKAGVVGQGAESCIRTDGWIQLGEGELHLQHKRNNFVERNATWQMMQLSCPHPHTSLPTNLPNITNTTTTTTTTTRRSRTTASVISSTMDQRLLKTSTNDLSIFITPAYRSENGLINNGYNYLSSSKVNSEEEDYNNNCSEESQTLELFPLRSGDDNGSEKEGQILSVSAMNAGVMTMPSQFFEFLPLKN</sequence>
<evidence type="ECO:0000256" key="11">
    <source>
        <dbReference type="SAM" id="MobiDB-lite"/>
    </source>
</evidence>
<keyword evidence="14" id="KW-1185">Reference proteome</keyword>
<evidence type="ECO:0000256" key="2">
    <source>
        <dbReference type="ARBA" id="ARBA00022473"/>
    </source>
</evidence>
<dbReference type="InterPro" id="IPR044555">
    <property type="entry name" value="WUSCHEL-like"/>
</dbReference>
<dbReference type="STRING" id="981085.W9RTE5"/>
<evidence type="ECO:0000256" key="1">
    <source>
        <dbReference type="ARBA" id="ARBA00004123"/>
    </source>
</evidence>
<reference evidence="14" key="1">
    <citation type="submission" date="2013-01" db="EMBL/GenBank/DDBJ databases">
        <title>Draft Genome Sequence of a Mulberry Tree, Morus notabilis C.K. Schneid.</title>
        <authorList>
            <person name="He N."/>
            <person name="Zhao S."/>
        </authorList>
    </citation>
    <scope>NUCLEOTIDE SEQUENCE</scope>
</reference>
<dbReference type="InterPro" id="IPR009057">
    <property type="entry name" value="Homeodomain-like_sf"/>
</dbReference>
<feature type="region of interest" description="Disordered" evidence="11">
    <location>
        <begin position="141"/>
        <end position="166"/>
    </location>
</feature>
<dbReference type="eggNOG" id="ENOG502QVAV">
    <property type="taxonomic scope" value="Eukaryota"/>
</dbReference>
<accession>W9RTE5</accession>